<organism evidence="2 5">
    <name type="scientific">Natronoglomus mannanivorans</name>
    <dbReference type="NCBI Taxonomy" id="2979990"/>
    <lineage>
        <taxon>Archaea</taxon>
        <taxon>Methanobacteriati</taxon>
        <taxon>Methanobacteriota</taxon>
        <taxon>Stenosarchaea group</taxon>
        <taxon>Halobacteria</taxon>
        <taxon>Halobacteriales</taxon>
        <taxon>Natrialbaceae</taxon>
        <taxon>Natronoglomus</taxon>
    </lineage>
</organism>
<comment type="caution">
    <text evidence="2">The sequence shown here is derived from an EMBL/GenBank/DDBJ whole genome shotgun (WGS) entry which is preliminary data.</text>
</comment>
<feature type="transmembrane region" description="Helical" evidence="1">
    <location>
        <begin position="6"/>
        <end position="27"/>
    </location>
</feature>
<sequence length="58" mass="5761">MANDSFLFGGPLVGLAIGALVMVFGIFQGGLNPITLFGGVIGAASIVLLSYAVFQASG</sequence>
<keyword evidence="1" id="KW-0472">Membrane</keyword>
<dbReference type="EMBL" id="JAOPKB010000007">
    <property type="protein sequence ID" value="MCU4973630.1"/>
    <property type="molecule type" value="Genomic_DNA"/>
</dbReference>
<evidence type="ECO:0000256" key="1">
    <source>
        <dbReference type="SAM" id="Phobius"/>
    </source>
</evidence>
<evidence type="ECO:0000313" key="2">
    <source>
        <dbReference type="EMBL" id="MCU4741047.1"/>
    </source>
</evidence>
<keyword evidence="4" id="KW-1185">Reference proteome</keyword>
<evidence type="ECO:0000313" key="3">
    <source>
        <dbReference type="EMBL" id="MCU4973630.1"/>
    </source>
</evidence>
<keyword evidence="1" id="KW-1133">Transmembrane helix</keyword>
<dbReference type="Proteomes" id="UP001321018">
    <property type="component" value="Unassembled WGS sequence"/>
</dbReference>
<proteinExistence type="predicted"/>
<name>A0AAP2YXW6_9EURY</name>
<keyword evidence="1" id="KW-0812">Transmembrane</keyword>
<dbReference type="RefSeq" id="WP_338002883.1">
    <property type="nucleotide sequence ID" value="NZ_JAOPKA010000003.1"/>
</dbReference>
<dbReference type="AlphaFoldDB" id="A0AAP2YXW6"/>
<accession>A0AAP2YXW6</accession>
<gene>
    <name evidence="3" type="ORF">OB955_12890</name>
    <name evidence="2" type="ORF">OB960_06480</name>
</gene>
<evidence type="ECO:0000313" key="4">
    <source>
        <dbReference type="Proteomes" id="UP001320972"/>
    </source>
</evidence>
<evidence type="ECO:0000313" key="5">
    <source>
        <dbReference type="Proteomes" id="UP001321018"/>
    </source>
</evidence>
<reference evidence="2 4" key="1">
    <citation type="submission" date="2022-09" db="EMBL/GenBank/DDBJ databases">
        <title>Enrichment on poylsaccharides allowed isolation of novel metabolic and taxonomic groups of Haloarchaea.</title>
        <authorList>
            <person name="Sorokin D.Y."/>
            <person name="Elcheninov A.G."/>
            <person name="Khizhniak T.V."/>
            <person name="Kolganova T.V."/>
            <person name="Kublanov I.V."/>
        </authorList>
    </citation>
    <scope>NUCLEOTIDE SEQUENCE</scope>
    <source>
        <strain evidence="3 4">AArc-m2/3/4</strain>
        <strain evidence="2">AArc-xg1-1</strain>
    </source>
</reference>
<dbReference type="EMBL" id="JAOPKA010000003">
    <property type="protein sequence ID" value="MCU4741047.1"/>
    <property type="molecule type" value="Genomic_DNA"/>
</dbReference>
<protein>
    <submittedName>
        <fullName evidence="2">Uncharacterized protein</fullName>
    </submittedName>
</protein>
<feature type="transmembrane region" description="Helical" evidence="1">
    <location>
        <begin position="34"/>
        <end position="54"/>
    </location>
</feature>
<dbReference type="Proteomes" id="UP001320972">
    <property type="component" value="Unassembled WGS sequence"/>
</dbReference>